<sequence>MNKVESTGSALGSWAGKPAMAGGAGGKSFAATLQDAQEADAGRHKLGLANQGPSDAEQELQDYLTMSPAERLFTQILQSLGITKEQYAAMTPAQKEEVARKVQERIKELAKQEQGAAGPV</sequence>
<organism evidence="2 3">
    <name type="scientific">Alcaligenes xylosoxydans xylosoxydans</name>
    <name type="common">Achromobacter xylosoxidans</name>
    <dbReference type="NCBI Taxonomy" id="85698"/>
    <lineage>
        <taxon>Bacteria</taxon>
        <taxon>Pseudomonadati</taxon>
        <taxon>Pseudomonadota</taxon>
        <taxon>Betaproteobacteria</taxon>
        <taxon>Burkholderiales</taxon>
        <taxon>Alcaligenaceae</taxon>
        <taxon>Achromobacter</taxon>
    </lineage>
</organism>
<protein>
    <submittedName>
        <fullName evidence="2">Uncharacterized protein</fullName>
    </submittedName>
</protein>
<evidence type="ECO:0000256" key="1">
    <source>
        <dbReference type="SAM" id="MobiDB-lite"/>
    </source>
</evidence>
<dbReference type="AlphaFoldDB" id="A0A120LHZ2"/>
<name>A0A120LHZ2_ALCXX</name>
<dbReference type="EMBL" id="CP014060">
    <property type="protein sequence ID" value="AMG38781.1"/>
    <property type="molecule type" value="Genomic_DNA"/>
</dbReference>
<gene>
    <name evidence="2" type="ORF">AL504_23770</name>
</gene>
<evidence type="ECO:0000313" key="2">
    <source>
        <dbReference type="EMBL" id="AMG38781.1"/>
    </source>
</evidence>
<accession>A0A120LHZ2</accession>
<dbReference type="RefSeq" id="WP_006391226.1">
    <property type="nucleotide sequence ID" value="NZ_CP014060.2"/>
</dbReference>
<feature type="region of interest" description="Disordered" evidence="1">
    <location>
        <begin position="1"/>
        <end position="59"/>
    </location>
</feature>
<proteinExistence type="predicted"/>
<feature type="compositionally biased region" description="Polar residues" evidence="1">
    <location>
        <begin position="1"/>
        <end position="10"/>
    </location>
</feature>
<dbReference type="Proteomes" id="UP000060602">
    <property type="component" value="Chromosome"/>
</dbReference>
<evidence type="ECO:0000313" key="3">
    <source>
        <dbReference type="Proteomes" id="UP000060602"/>
    </source>
</evidence>
<reference evidence="3" key="1">
    <citation type="submission" date="2015-12" db="EMBL/GenBank/DDBJ databases">
        <title>FDA dAtabase for Regulatory Grade micrObial Sequences (FDA-ARGOS): Supporting development and validation of Infectious Disease Dx tests.</title>
        <authorList>
            <person name="Case J."/>
            <person name="Tallon L."/>
            <person name="Sadzewicz L."/>
            <person name="Sengamalay N."/>
            <person name="Ott S."/>
            <person name="Godinez A."/>
            <person name="Nagaraj S."/>
            <person name="Nadendla S."/>
            <person name="Sichtig H."/>
        </authorList>
    </citation>
    <scope>NUCLEOTIDE SEQUENCE [LARGE SCALE GENOMIC DNA]</scope>
    <source>
        <strain evidence="3">FDAARGOS_147</strain>
    </source>
</reference>